<keyword evidence="4" id="KW-1185">Reference proteome</keyword>
<keyword evidence="2" id="KW-0472">Membrane</keyword>
<evidence type="ECO:0000256" key="2">
    <source>
        <dbReference type="SAM" id="Phobius"/>
    </source>
</evidence>
<feature type="transmembrane region" description="Helical" evidence="2">
    <location>
        <begin position="85"/>
        <end position="111"/>
    </location>
</feature>
<dbReference type="Proteomes" id="UP001251528">
    <property type="component" value="Unassembled WGS sequence"/>
</dbReference>
<reference evidence="3" key="1">
    <citation type="submission" date="2023-06" db="EMBL/GenBank/DDBJ databases">
        <title>Conoideocrella luteorostrata (Hypocreales: Clavicipitaceae), a potential biocontrol fungus for elongate hemlock scale in United States Christmas tree production areas.</title>
        <authorList>
            <person name="Barrett H."/>
            <person name="Lovett B."/>
            <person name="Macias A.M."/>
            <person name="Stajich J.E."/>
            <person name="Kasson M.T."/>
        </authorList>
    </citation>
    <scope>NUCLEOTIDE SEQUENCE</scope>
    <source>
        <strain evidence="3">ARSEF 14590</strain>
    </source>
</reference>
<protein>
    <submittedName>
        <fullName evidence="3">Uncharacterized protein</fullName>
    </submittedName>
</protein>
<evidence type="ECO:0000256" key="1">
    <source>
        <dbReference type="SAM" id="MobiDB-lite"/>
    </source>
</evidence>
<evidence type="ECO:0000313" key="4">
    <source>
        <dbReference type="Proteomes" id="UP001251528"/>
    </source>
</evidence>
<keyword evidence="2" id="KW-1133">Transmembrane helix</keyword>
<name>A0AAJ0FXE2_9HYPO</name>
<proteinExistence type="predicted"/>
<sequence length="284" mass="30382">MASTNENLPEVAHGTSYPEVYSNPQDQHLYPQQEPWSPQQSSVNSTGPTNSYAKTEDYQSLPQVVPGQNRGHGHSSEDKGKRGTILGCAPIVFILSVVIALLFAVVIGLAAGTGVSVGNYKSEHDRYQDLQSSYSALQATKTSSAAGSGQTGSPNYSKITNGCSDDNESVTGTTYKPEFFGKPTFTMHCNKDFNSPPFYSLFTADFNGCMSACASWNMYNPSNKTCEGVSFIPLWSQIADAVKGNAPGDCYVKPGPATANKIQTPNIGTEVHAAILKRNGNISK</sequence>
<feature type="compositionally biased region" description="Low complexity" evidence="1">
    <location>
        <begin position="31"/>
        <end position="42"/>
    </location>
</feature>
<comment type="caution">
    <text evidence="3">The sequence shown here is derived from an EMBL/GenBank/DDBJ whole genome shotgun (WGS) entry which is preliminary data.</text>
</comment>
<keyword evidence="2" id="KW-0812">Transmembrane</keyword>
<dbReference type="AlphaFoldDB" id="A0AAJ0FXE2"/>
<accession>A0AAJ0FXE2</accession>
<feature type="region of interest" description="Disordered" evidence="1">
    <location>
        <begin position="1"/>
        <end position="54"/>
    </location>
</feature>
<feature type="compositionally biased region" description="Polar residues" evidence="1">
    <location>
        <begin position="43"/>
        <end position="54"/>
    </location>
</feature>
<dbReference type="EMBL" id="JASWJB010000027">
    <property type="protein sequence ID" value="KAK2609123.1"/>
    <property type="molecule type" value="Genomic_DNA"/>
</dbReference>
<gene>
    <name evidence="3" type="ORF">QQS21_002350</name>
</gene>
<evidence type="ECO:0000313" key="3">
    <source>
        <dbReference type="EMBL" id="KAK2609123.1"/>
    </source>
</evidence>
<organism evidence="3 4">
    <name type="scientific">Conoideocrella luteorostrata</name>
    <dbReference type="NCBI Taxonomy" id="1105319"/>
    <lineage>
        <taxon>Eukaryota</taxon>
        <taxon>Fungi</taxon>
        <taxon>Dikarya</taxon>
        <taxon>Ascomycota</taxon>
        <taxon>Pezizomycotina</taxon>
        <taxon>Sordariomycetes</taxon>
        <taxon>Hypocreomycetidae</taxon>
        <taxon>Hypocreales</taxon>
        <taxon>Clavicipitaceae</taxon>
        <taxon>Conoideocrella</taxon>
    </lineage>
</organism>